<dbReference type="GO" id="GO:0000981">
    <property type="term" value="F:DNA-binding transcription factor activity, RNA polymerase II-specific"/>
    <property type="evidence" value="ECO:0007669"/>
    <property type="project" value="TreeGrafter"/>
</dbReference>
<dbReference type="InterPro" id="IPR009057">
    <property type="entry name" value="Homeodomain-like_sf"/>
</dbReference>
<feature type="compositionally biased region" description="Basic and acidic residues" evidence="1">
    <location>
        <begin position="432"/>
        <end position="444"/>
    </location>
</feature>
<organism evidence="4 5">
    <name type="scientific">Chlamydomonas eustigma</name>
    <dbReference type="NCBI Taxonomy" id="1157962"/>
    <lineage>
        <taxon>Eukaryota</taxon>
        <taxon>Viridiplantae</taxon>
        <taxon>Chlorophyta</taxon>
        <taxon>core chlorophytes</taxon>
        <taxon>Chlorophyceae</taxon>
        <taxon>CS clade</taxon>
        <taxon>Chlamydomonadales</taxon>
        <taxon>Chlamydomonadaceae</taxon>
        <taxon>Chlamydomonas</taxon>
    </lineage>
</organism>
<feature type="domain" description="Myb-like" evidence="2">
    <location>
        <begin position="67"/>
        <end position="117"/>
    </location>
</feature>
<dbReference type="STRING" id="1157962.A0A250WZN2"/>
<evidence type="ECO:0000259" key="2">
    <source>
        <dbReference type="PROSITE" id="PS50090"/>
    </source>
</evidence>
<evidence type="ECO:0008006" key="6">
    <source>
        <dbReference type="Google" id="ProtNLM"/>
    </source>
</evidence>
<dbReference type="PROSITE" id="PS50090">
    <property type="entry name" value="MYB_LIKE"/>
    <property type="match status" value="2"/>
</dbReference>
<accession>A0A250WZN2</accession>
<dbReference type="PROSITE" id="PS51294">
    <property type="entry name" value="HTH_MYB"/>
    <property type="match status" value="1"/>
</dbReference>
<protein>
    <recommendedName>
        <fullName evidence="6">Myb-like domain-containing protein</fullName>
    </recommendedName>
</protein>
<dbReference type="GO" id="GO:0000978">
    <property type="term" value="F:RNA polymerase II cis-regulatory region sequence-specific DNA binding"/>
    <property type="evidence" value="ECO:0007669"/>
    <property type="project" value="TreeGrafter"/>
</dbReference>
<feature type="domain" description="HTH myb-type" evidence="3">
    <location>
        <begin position="67"/>
        <end position="121"/>
    </location>
</feature>
<dbReference type="PANTHER" id="PTHR45614:SF218">
    <property type="entry name" value="TRANSCRIPTION FACTOR MYB119-RELATED"/>
    <property type="match status" value="1"/>
</dbReference>
<evidence type="ECO:0000256" key="1">
    <source>
        <dbReference type="SAM" id="MobiDB-lite"/>
    </source>
</evidence>
<comment type="caution">
    <text evidence="4">The sequence shown here is derived from an EMBL/GenBank/DDBJ whole genome shotgun (WGS) entry which is preliminary data.</text>
</comment>
<feature type="compositionally biased region" description="Basic and acidic residues" evidence="1">
    <location>
        <begin position="399"/>
        <end position="408"/>
    </location>
</feature>
<feature type="region of interest" description="Disordered" evidence="1">
    <location>
        <begin position="370"/>
        <end position="452"/>
    </location>
</feature>
<dbReference type="InterPro" id="IPR050560">
    <property type="entry name" value="MYB_TF"/>
</dbReference>
<dbReference type="CDD" id="cd00167">
    <property type="entry name" value="SANT"/>
    <property type="match status" value="2"/>
</dbReference>
<dbReference type="GO" id="GO:0005634">
    <property type="term" value="C:nucleus"/>
    <property type="evidence" value="ECO:0007669"/>
    <property type="project" value="TreeGrafter"/>
</dbReference>
<feature type="compositionally biased region" description="Polar residues" evidence="1">
    <location>
        <begin position="219"/>
        <end position="234"/>
    </location>
</feature>
<evidence type="ECO:0000313" key="4">
    <source>
        <dbReference type="EMBL" id="GAX76297.1"/>
    </source>
</evidence>
<evidence type="ECO:0000313" key="5">
    <source>
        <dbReference type="Proteomes" id="UP000232323"/>
    </source>
</evidence>
<dbReference type="SUPFAM" id="SSF46689">
    <property type="entry name" value="Homeodomain-like"/>
    <property type="match status" value="1"/>
</dbReference>
<dbReference type="Pfam" id="PF00249">
    <property type="entry name" value="Myb_DNA-binding"/>
    <property type="match status" value="2"/>
</dbReference>
<dbReference type="InterPro" id="IPR001005">
    <property type="entry name" value="SANT/Myb"/>
</dbReference>
<keyword evidence="5" id="KW-1185">Reference proteome</keyword>
<dbReference type="Gene3D" id="1.10.10.60">
    <property type="entry name" value="Homeodomain-like"/>
    <property type="match status" value="2"/>
</dbReference>
<dbReference type="EMBL" id="BEGY01000016">
    <property type="protein sequence ID" value="GAX76297.1"/>
    <property type="molecule type" value="Genomic_DNA"/>
</dbReference>
<sequence length="602" mass="65840">MMDYLLVAPQNETVGYWTSDEMTLLAAAVKAVDNGELPGSYYWEKVASLVPRRTAKQCRTKWLNEMREGICKGPWSLREEYILILVHSAVGNKWSKISKYLNGRPENTVKNHWSATSRSKNATRTRTLLWQYINLIVNEQLDCSKETFTLACERYNSISGVVPLAEFVVDLNHFVSGPGKGLAGLASGISAPMGRPTQEEEWAAGKALKAKHEVMGKANRSSSQTYDSPNRNHESANLMSQASEGFCIPHSQSLGRMEQPMLFMGNGDYQLNPNRVSQSLQMNFNVLDCHQMMGGMPLIPGAHSAFNVGGHILSCSNPSDIGLQIHHQTAPAADYEKYLAMAGMMPGMDGYEGSMMPGMDGYEGSMMPGMDGYEGVESSQCPEKAGEVSHAHHRGRQHAPADKEHVPEAKNNLQQVAGEHAASKPHPSHGNLHPEEAMNVDGHDWTSQGGEGQQQKLGSFIEVIKCEESLHQAPSVAVAAAASPDSSACHVDQHCYDSNPSAQHLGGNLKEDHLLRAHSTFSLRVRQSGAAEKLPLWIPDSHGQECLSLSNLNAEDVSPADVAVVITFGKLATDQTLNAEERLSMIQAYKDAIQCVKRARLE</sequence>
<dbReference type="PANTHER" id="PTHR45614">
    <property type="entry name" value="MYB PROTEIN-RELATED"/>
    <property type="match status" value="1"/>
</dbReference>
<name>A0A250WZN2_9CHLO</name>
<evidence type="ECO:0000259" key="3">
    <source>
        <dbReference type="PROSITE" id="PS51294"/>
    </source>
</evidence>
<dbReference type="OrthoDB" id="2143914at2759"/>
<dbReference type="AlphaFoldDB" id="A0A250WZN2"/>
<dbReference type="Proteomes" id="UP000232323">
    <property type="component" value="Unassembled WGS sequence"/>
</dbReference>
<feature type="region of interest" description="Disordered" evidence="1">
    <location>
        <begin position="214"/>
        <end position="234"/>
    </location>
</feature>
<proteinExistence type="predicted"/>
<reference evidence="4 5" key="1">
    <citation type="submission" date="2017-08" db="EMBL/GenBank/DDBJ databases">
        <title>Acidophilic green algal genome provides insights into adaptation to an acidic environment.</title>
        <authorList>
            <person name="Hirooka S."/>
            <person name="Hirose Y."/>
            <person name="Kanesaki Y."/>
            <person name="Higuchi S."/>
            <person name="Fujiwara T."/>
            <person name="Onuma R."/>
            <person name="Era A."/>
            <person name="Ohbayashi R."/>
            <person name="Uzuka A."/>
            <person name="Nozaki H."/>
            <person name="Yoshikawa H."/>
            <person name="Miyagishima S.Y."/>
        </authorList>
    </citation>
    <scope>NUCLEOTIDE SEQUENCE [LARGE SCALE GENOMIC DNA]</scope>
    <source>
        <strain evidence="4 5">NIES-2499</strain>
    </source>
</reference>
<dbReference type="InterPro" id="IPR017930">
    <property type="entry name" value="Myb_dom"/>
</dbReference>
<gene>
    <name evidence="4" type="ORF">CEUSTIGMA_g3742.t1</name>
</gene>
<feature type="domain" description="Myb-like" evidence="2">
    <location>
        <begin position="15"/>
        <end position="66"/>
    </location>
</feature>
<dbReference type="SMART" id="SM00717">
    <property type="entry name" value="SANT"/>
    <property type="match status" value="2"/>
</dbReference>